<evidence type="ECO:0000313" key="1">
    <source>
        <dbReference type="EMBL" id="VFU07039.1"/>
    </source>
</evidence>
<dbReference type="EMBL" id="LR536450">
    <property type="protein sequence ID" value="VFU07039.1"/>
    <property type="molecule type" value="Genomic_DNA"/>
</dbReference>
<dbReference type="Proteomes" id="UP000294360">
    <property type="component" value="Chromosome"/>
</dbReference>
<name>A0A4V6IM65_METTU</name>
<organism evidence="1 2">
    <name type="scientific">Methylocella tundrae</name>
    <dbReference type="NCBI Taxonomy" id="227605"/>
    <lineage>
        <taxon>Bacteria</taxon>
        <taxon>Pseudomonadati</taxon>
        <taxon>Pseudomonadota</taxon>
        <taxon>Alphaproteobacteria</taxon>
        <taxon>Hyphomicrobiales</taxon>
        <taxon>Beijerinckiaceae</taxon>
        <taxon>Methylocella</taxon>
    </lineage>
</organism>
<accession>A0A4V6IM65</accession>
<dbReference type="AlphaFoldDB" id="A0A4V6IM65"/>
<reference evidence="1 2" key="1">
    <citation type="submission" date="2019-03" db="EMBL/GenBank/DDBJ databases">
        <authorList>
            <person name="Kox A.R. M."/>
        </authorList>
    </citation>
    <scope>NUCLEOTIDE SEQUENCE [LARGE SCALE GENOMIC DNA]</scope>
    <source>
        <strain evidence="1">MTUNDRAET4 annotated genome</strain>
    </source>
</reference>
<dbReference type="KEGG" id="mtun:MTUNDRAET4_0146"/>
<protein>
    <submittedName>
        <fullName evidence="1">Uncharacterized protein</fullName>
    </submittedName>
</protein>
<proteinExistence type="predicted"/>
<gene>
    <name evidence="1" type="ORF">MTUNDRAET4_0146</name>
</gene>
<evidence type="ECO:0000313" key="2">
    <source>
        <dbReference type="Proteomes" id="UP000294360"/>
    </source>
</evidence>
<sequence>MKSAFSHMGRKNFGAIYQSSYAHFARHDVFALTFSDIAHTGRDRLAFYLDGPIAINK</sequence>